<gene>
    <name evidence="3" type="ORF">E1742_15475</name>
    <name evidence="2" type="ORF">GCM10007388_47460</name>
</gene>
<dbReference type="AlphaFoldDB" id="A0A4V1ATZ7"/>
<sequence>MNTWQATMAALTALTAAVAGFAALSLAMDRHWETLHGRGSDPGTLRRWLQGGGSAGLLVSLLACIALRGSAQGWVAWAGMLTASAFVVVLMSTYAPARVPPLAKAMGAIALVSGLLGVL</sequence>
<dbReference type="Pfam" id="PF11804">
    <property type="entry name" value="DUF3325"/>
    <property type="match status" value="1"/>
</dbReference>
<organism evidence="2 5">
    <name type="scientific">Pseudoduganella plicata</name>
    <dbReference type="NCBI Taxonomy" id="321984"/>
    <lineage>
        <taxon>Bacteria</taxon>
        <taxon>Pseudomonadati</taxon>
        <taxon>Pseudomonadota</taxon>
        <taxon>Betaproteobacteria</taxon>
        <taxon>Burkholderiales</taxon>
        <taxon>Oxalobacteraceae</taxon>
        <taxon>Telluria group</taxon>
        <taxon>Pseudoduganella</taxon>
    </lineage>
</organism>
<dbReference type="InterPro" id="IPR021762">
    <property type="entry name" value="DUF3325"/>
</dbReference>
<evidence type="ECO:0000313" key="2">
    <source>
        <dbReference type="EMBL" id="GGZ08526.1"/>
    </source>
</evidence>
<evidence type="ECO:0000313" key="5">
    <source>
        <dbReference type="Proteomes" id="UP000619512"/>
    </source>
</evidence>
<proteinExistence type="predicted"/>
<protein>
    <submittedName>
        <fullName evidence="3">DUF3325 domain-containing protein</fullName>
    </submittedName>
    <submittedName>
        <fullName evidence="2">Iron uptake protein</fullName>
    </submittedName>
</protein>
<dbReference type="RefSeq" id="WP_134385859.1">
    <property type="nucleotide sequence ID" value="NZ_BMWW01000012.1"/>
</dbReference>
<keyword evidence="1" id="KW-0812">Transmembrane</keyword>
<feature type="transmembrane region" description="Helical" evidence="1">
    <location>
        <begin position="74"/>
        <end position="95"/>
    </location>
</feature>
<accession>A0A4V1ATZ7</accession>
<feature type="transmembrane region" description="Helical" evidence="1">
    <location>
        <begin position="51"/>
        <end position="67"/>
    </location>
</feature>
<keyword evidence="4" id="KW-1185">Reference proteome</keyword>
<evidence type="ECO:0000313" key="3">
    <source>
        <dbReference type="EMBL" id="QBQ37408.1"/>
    </source>
</evidence>
<dbReference type="Proteomes" id="UP000294359">
    <property type="component" value="Chromosome"/>
</dbReference>
<dbReference type="EMBL" id="CP038026">
    <property type="protein sequence ID" value="QBQ37408.1"/>
    <property type="molecule type" value="Genomic_DNA"/>
</dbReference>
<reference evidence="2" key="1">
    <citation type="journal article" date="2014" name="Int. J. Syst. Evol. Microbiol.">
        <title>Complete genome sequence of Corynebacterium casei LMG S-19264T (=DSM 44701T), isolated from a smear-ripened cheese.</title>
        <authorList>
            <consortium name="US DOE Joint Genome Institute (JGI-PGF)"/>
            <person name="Walter F."/>
            <person name="Albersmeier A."/>
            <person name="Kalinowski J."/>
            <person name="Ruckert C."/>
        </authorList>
    </citation>
    <scope>NUCLEOTIDE SEQUENCE</scope>
    <source>
        <strain evidence="2">KCTC 12344</strain>
    </source>
</reference>
<keyword evidence="1" id="KW-1133">Transmembrane helix</keyword>
<evidence type="ECO:0000256" key="1">
    <source>
        <dbReference type="SAM" id="Phobius"/>
    </source>
</evidence>
<dbReference type="EMBL" id="BMWW01000012">
    <property type="protein sequence ID" value="GGZ08526.1"/>
    <property type="molecule type" value="Genomic_DNA"/>
</dbReference>
<dbReference type="Proteomes" id="UP000619512">
    <property type="component" value="Unassembled WGS sequence"/>
</dbReference>
<reference evidence="3 4" key="2">
    <citation type="submission" date="2019-03" db="EMBL/GenBank/DDBJ databases">
        <title>Draft Genome Sequences of Six Type Strains of the Genus Massilia.</title>
        <authorList>
            <person name="Miess H."/>
            <person name="Frediansyhah A."/>
            <person name="Gross H."/>
        </authorList>
    </citation>
    <scope>NUCLEOTIDE SEQUENCE [LARGE SCALE GENOMIC DNA]</scope>
    <source>
        <strain evidence="3 4">DSM 17505</strain>
    </source>
</reference>
<evidence type="ECO:0000313" key="4">
    <source>
        <dbReference type="Proteomes" id="UP000294359"/>
    </source>
</evidence>
<keyword evidence="1" id="KW-0472">Membrane</keyword>
<dbReference type="OrthoDB" id="8858882at2"/>
<reference evidence="2" key="3">
    <citation type="submission" date="2022-12" db="EMBL/GenBank/DDBJ databases">
        <authorList>
            <person name="Sun Q."/>
            <person name="Kim S."/>
        </authorList>
    </citation>
    <scope>NUCLEOTIDE SEQUENCE</scope>
    <source>
        <strain evidence="2">KCTC 12344</strain>
    </source>
</reference>
<name>A0A4V1ATZ7_9BURK</name>